<evidence type="ECO:0000256" key="1">
    <source>
        <dbReference type="SAM" id="MobiDB-lite"/>
    </source>
</evidence>
<name>A0A2P2JZ38_RHIMU</name>
<feature type="compositionally biased region" description="Basic and acidic residues" evidence="1">
    <location>
        <begin position="113"/>
        <end position="122"/>
    </location>
</feature>
<feature type="compositionally biased region" description="Basic residues" evidence="1">
    <location>
        <begin position="123"/>
        <end position="132"/>
    </location>
</feature>
<reference evidence="2" key="1">
    <citation type="submission" date="2018-02" db="EMBL/GenBank/DDBJ databases">
        <title>Rhizophora mucronata_Transcriptome.</title>
        <authorList>
            <person name="Meera S.P."/>
            <person name="Sreeshan A."/>
            <person name="Augustine A."/>
        </authorList>
    </citation>
    <scope>NUCLEOTIDE SEQUENCE</scope>
    <source>
        <tissue evidence="2">Leaf</tissue>
    </source>
</reference>
<dbReference type="AlphaFoldDB" id="A0A2P2JZ38"/>
<sequence>MMRLGGPGLSLEAFANAKSKSNHYNPALMKKQREFYKSAKYVNKFKKQLKRQSQPLAARNPEDTSETGEASKMGERNKLNQRSYSLKQVYEKQHEEKEKERIEKEAMLRAKKEVRENAEARRKDAKAKMFKKTRYGQPVMKYRIEHLLQTIQGST</sequence>
<organism evidence="2">
    <name type="scientific">Rhizophora mucronata</name>
    <name type="common">Asiatic mangrove</name>
    <dbReference type="NCBI Taxonomy" id="61149"/>
    <lineage>
        <taxon>Eukaryota</taxon>
        <taxon>Viridiplantae</taxon>
        <taxon>Streptophyta</taxon>
        <taxon>Embryophyta</taxon>
        <taxon>Tracheophyta</taxon>
        <taxon>Spermatophyta</taxon>
        <taxon>Magnoliopsida</taxon>
        <taxon>eudicotyledons</taxon>
        <taxon>Gunneridae</taxon>
        <taxon>Pentapetalae</taxon>
        <taxon>rosids</taxon>
        <taxon>fabids</taxon>
        <taxon>Malpighiales</taxon>
        <taxon>Rhizophoraceae</taxon>
        <taxon>Rhizophora</taxon>
    </lineage>
</organism>
<dbReference type="PANTHER" id="PTHR15657:SF1">
    <property type="entry name" value="THYROID TRANSCRIPTION FACTOR 1-ASSOCIATED PROTEIN 26"/>
    <property type="match status" value="1"/>
</dbReference>
<dbReference type="EMBL" id="GGEC01018249">
    <property type="protein sequence ID" value="MBW98732.1"/>
    <property type="molecule type" value="Transcribed_RNA"/>
</dbReference>
<dbReference type="GO" id="GO:0005634">
    <property type="term" value="C:nucleus"/>
    <property type="evidence" value="ECO:0007669"/>
    <property type="project" value="TreeGrafter"/>
</dbReference>
<dbReference type="InterPro" id="IPR013730">
    <property type="entry name" value="Fyv7/TAP26"/>
</dbReference>
<feature type="compositionally biased region" description="Basic and acidic residues" evidence="1">
    <location>
        <begin position="89"/>
        <end position="104"/>
    </location>
</feature>
<feature type="region of interest" description="Disordered" evidence="1">
    <location>
        <begin position="46"/>
        <end position="104"/>
    </location>
</feature>
<feature type="region of interest" description="Disordered" evidence="1">
    <location>
        <begin position="113"/>
        <end position="132"/>
    </location>
</feature>
<proteinExistence type="predicted"/>
<protein>
    <submittedName>
        <fullName evidence="2">Stress response protein nst1-like</fullName>
    </submittedName>
</protein>
<evidence type="ECO:0000313" key="2">
    <source>
        <dbReference type="EMBL" id="MBW98732.1"/>
    </source>
</evidence>
<accession>A0A2P2JZ38</accession>
<dbReference type="Pfam" id="PF08524">
    <property type="entry name" value="rRNA_processing"/>
    <property type="match status" value="1"/>
</dbReference>
<dbReference type="PANTHER" id="PTHR15657">
    <property type="entry name" value="THYROID TRANSCRIPTION FACTOR 1-ASSOCIATED PROTEIN 26"/>
    <property type="match status" value="1"/>
</dbReference>